<dbReference type="Pfam" id="PF13302">
    <property type="entry name" value="Acetyltransf_3"/>
    <property type="match status" value="1"/>
</dbReference>
<dbReference type="InterPro" id="IPR051531">
    <property type="entry name" value="N-acetyltransferase"/>
</dbReference>
<gene>
    <name evidence="2" type="ORF">Dfulv_18610</name>
</gene>
<dbReference type="InterPro" id="IPR016181">
    <property type="entry name" value="Acyl_CoA_acyltransferase"/>
</dbReference>
<sequence length="168" mass="19437">MRLRHWHEDDLEVFFDIYSRWEVMRWLGPQPRRALRDREEARARMARWHERERGLPDPFGLWAIVPDADADIATGLDRPVGTVLLLPLHDANGPTDEVEVGWHLHPDHQGRGYATRAARLLLDRMPPGVLALTDPDNHASQAVARRLGMRDEGLTDRWFGLTARQFRA</sequence>
<dbReference type="RefSeq" id="WP_259865217.1">
    <property type="nucleotide sequence ID" value="NZ_BAAAST010000037.1"/>
</dbReference>
<dbReference type="PANTHER" id="PTHR43792:SF1">
    <property type="entry name" value="N-ACETYLTRANSFERASE DOMAIN-CONTAINING PROTEIN"/>
    <property type="match status" value="1"/>
</dbReference>
<evidence type="ECO:0000313" key="2">
    <source>
        <dbReference type="EMBL" id="UWP86142.1"/>
    </source>
</evidence>
<name>A0ABY5W9B6_9ACTN</name>
<dbReference type="InterPro" id="IPR000182">
    <property type="entry name" value="GNAT_dom"/>
</dbReference>
<keyword evidence="3" id="KW-1185">Reference proteome</keyword>
<dbReference type="PROSITE" id="PS51186">
    <property type="entry name" value="GNAT"/>
    <property type="match status" value="1"/>
</dbReference>
<evidence type="ECO:0000313" key="3">
    <source>
        <dbReference type="Proteomes" id="UP001059617"/>
    </source>
</evidence>
<dbReference type="EMBL" id="CP073720">
    <property type="protein sequence ID" value="UWP86142.1"/>
    <property type="molecule type" value="Genomic_DNA"/>
</dbReference>
<organism evidence="2 3">
    <name type="scientific">Dactylosporangium fulvum</name>
    <dbReference type="NCBI Taxonomy" id="53359"/>
    <lineage>
        <taxon>Bacteria</taxon>
        <taxon>Bacillati</taxon>
        <taxon>Actinomycetota</taxon>
        <taxon>Actinomycetes</taxon>
        <taxon>Micromonosporales</taxon>
        <taxon>Micromonosporaceae</taxon>
        <taxon>Dactylosporangium</taxon>
    </lineage>
</organism>
<accession>A0ABY5W9B6</accession>
<protein>
    <submittedName>
        <fullName evidence="2">GNAT family N-acetyltransferase</fullName>
    </submittedName>
</protein>
<dbReference type="Proteomes" id="UP001059617">
    <property type="component" value="Chromosome"/>
</dbReference>
<feature type="domain" description="N-acetyltransferase" evidence="1">
    <location>
        <begin position="1"/>
        <end position="168"/>
    </location>
</feature>
<dbReference type="SUPFAM" id="SSF55729">
    <property type="entry name" value="Acyl-CoA N-acyltransferases (Nat)"/>
    <property type="match status" value="1"/>
</dbReference>
<dbReference type="Gene3D" id="3.40.630.30">
    <property type="match status" value="1"/>
</dbReference>
<reference evidence="2" key="1">
    <citation type="submission" date="2021-04" db="EMBL/GenBank/DDBJ databases">
        <authorList>
            <person name="Hartkoorn R.C."/>
            <person name="Beaudoing E."/>
            <person name="Hot D."/>
        </authorList>
    </citation>
    <scope>NUCLEOTIDE SEQUENCE</scope>
    <source>
        <strain evidence="2">NRRL B-16292</strain>
    </source>
</reference>
<proteinExistence type="predicted"/>
<evidence type="ECO:0000259" key="1">
    <source>
        <dbReference type="PROSITE" id="PS51186"/>
    </source>
</evidence>
<dbReference type="PANTHER" id="PTHR43792">
    <property type="entry name" value="GNAT FAMILY, PUTATIVE (AFU_ORTHOLOGUE AFUA_3G00765)-RELATED-RELATED"/>
    <property type="match status" value="1"/>
</dbReference>
<reference evidence="2" key="2">
    <citation type="submission" date="2022-09" db="EMBL/GenBank/DDBJ databases">
        <title>Biosynthetic gene clusters of Dactylosporangioum fulvum.</title>
        <authorList>
            <person name="Caradec T."/>
        </authorList>
    </citation>
    <scope>NUCLEOTIDE SEQUENCE</scope>
    <source>
        <strain evidence="2">NRRL B-16292</strain>
    </source>
</reference>